<proteinExistence type="predicted"/>
<sequence>MGEEQQPPKSKYSVLPPPVDLSQTVAAVDVSETEVEHGGRPEDNIGADPYLRITGWKQP</sequence>
<evidence type="ECO:0000313" key="1">
    <source>
        <dbReference type="EMBL" id="CDQ46080.1"/>
    </source>
</evidence>
<gene>
    <name evidence="1" type="ORF">BN1047_03983</name>
</gene>
<reference evidence="1" key="2">
    <citation type="submission" date="2015-09" db="EMBL/GenBank/DDBJ databases">
        <title>Draft genome sequence of Mycobacterium neoaurum DSM 44074.</title>
        <authorList>
            <person name="Croce O."/>
            <person name="Robert C."/>
            <person name="Raoult D."/>
            <person name="Drancourt M."/>
        </authorList>
    </citation>
    <scope>NUCLEOTIDE SEQUENCE</scope>
    <source>
        <strain evidence="1">DSM 44074</strain>
    </source>
</reference>
<dbReference type="EMBL" id="LK021340">
    <property type="protein sequence ID" value="CDQ46080.1"/>
    <property type="molecule type" value="Genomic_DNA"/>
</dbReference>
<dbReference type="AlphaFoldDB" id="A0AAV2WPE7"/>
<evidence type="ECO:0000313" key="2">
    <source>
        <dbReference type="Proteomes" id="UP000028864"/>
    </source>
</evidence>
<dbReference type="Proteomes" id="UP000028864">
    <property type="component" value="Unassembled WGS sequence"/>
</dbReference>
<organism evidence="1 2">
    <name type="scientific">Mycolicibacterium neoaurum</name>
    <name type="common">Mycobacterium neoaurum</name>
    <dbReference type="NCBI Taxonomy" id="1795"/>
    <lineage>
        <taxon>Bacteria</taxon>
        <taxon>Bacillati</taxon>
        <taxon>Actinomycetota</taxon>
        <taxon>Actinomycetes</taxon>
        <taxon>Mycobacteriales</taxon>
        <taxon>Mycobacteriaceae</taxon>
        <taxon>Mycolicibacterium</taxon>
    </lineage>
</organism>
<dbReference type="RefSeq" id="WP_030134914.1">
    <property type="nucleotide sequence ID" value="NZ_JAKNRE010000011.1"/>
</dbReference>
<accession>A0AAV2WPE7</accession>
<reference evidence="1" key="1">
    <citation type="submission" date="2014-05" db="EMBL/GenBank/DDBJ databases">
        <authorList>
            <person name="Urmite Genomes"/>
        </authorList>
    </citation>
    <scope>NUCLEOTIDE SEQUENCE</scope>
    <source>
        <strain evidence="1">DSM 44074</strain>
    </source>
</reference>
<protein>
    <submittedName>
        <fullName evidence="1">Uncharacterized protein</fullName>
    </submittedName>
</protein>
<name>A0AAV2WPE7_MYCNE</name>